<reference evidence="9 10" key="1">
    <citation type="journal article" date="2014" name="Proc. Natl. Acad. Sci. U.S.A.">
        <title>Trajectory and genomic determinants of fungal-pathogen speciation and host adaptation.</title>
        <authorList>
            <person name="Hu X."/>
            <person name="Xiao G."/>
            <person name="Zheng P."/>
            <person name="Shang Y."/>
            <person name="Su Y."/>
            <person name="Zhang X."/>
            <person name="Liu X."/>
            <person name="Zhan S."/>
            <person name="St Leger R.J."/>
            <person name="Wang C."/>
        </authorList>
    </citation>
    <scope>NUCLEOTIDE SEQUENCE [LARGE SCALE GENOMIC DNA]</scope>
    <source>
        <strain evidence="9 10">ARSEF 1941</strain>
    </source>
</reference>
<dbReference type="OrthoDB" id="5429740at2759"/>
<keyword evidence="10" id="KW-1185">Reference proteome</keyword>
<sequence length="349" mass="38856">MVEDDEPAGGDVDRGPQSLVLFWVTASVGTIIVGLRLLGRRMRKSTGWDDLMMLVTLLLYVTYAGCLTRVVDVGGMRHQFYLSPEQRLETAKWSWISHPFVVMGFATGKVSVGLLLLRVIWDTAYWRKRLVMFAMGSAFVIAAINVVLTFVQCSPVEALWAPGLIAQGKATCWPPAVQTGFAIFLSSWNILADVFLALLPVTFMYNLELGRWRKLGLCVLLGLSFTAAVFAAIKTRYLLLLSRRSDVTWETCSLHIWSASELFVIIVCGSVPPIKPVYDYVVGSRRSDAFERYGSGSGSYPHMSRGSRTPGRSRPLDCLKVHKDELELYRPRSAAPSLHDTDQPSRPTS</sequence>
<dbReference type="InterPro" id="IPR052337">
    <property type="entry name" value="SAT4-like"/>
</dbReference>
<accession>A0A0B2WN96</accession>
<name>A0A0B2WN96_METAS</name>
<evidence type="ECO:0000256" key="5">
    <source>
        <dbReference type="ARBA" id="ARBA00038359"/>
    </source>
</evidence>
<feature type="transmembrane region" description="Helical" evidence="7">
    <location>
        <begin position="20"/>
        <end position="39"/>
    </location>
</feature>
<dbReference type="GO" id="GO:0016020">
    <property type="term" value="C:membrane"/>
    <property type="evidence" value="ECO:0007669"/>
    <property type="project" value="UniProtKB-SubCell"/>
</dbReference>
<dbReference type="GeneID" id="63741644"/>
<dbReference type="Proteomes" id="UP000030816">
    <property type="component" value="Unassembled WGS sequence"/>
</dbReference>
<dbReference type="RefSeq" id="XP_040676028.1">
    <property type="nucleotide sequence ID" value="XM_040825987.1"/>
</dbReference>
<feature type="transmembrane region" description="Helical" evidence="7">
    <location>
        <begin position="215"/>
        <end position="233"/>
    </location>
</feature>
<dbReference type="PANTHER" id="PTHR33048">
    <property type="entry name" value="PTH11-LIKE INTEGRAL MEMBRANE PROTEIN (AFU_ORTHOLOGUE AFUA_5G11245)"/>
    <property type="match status" value="1"/>
</dbReference>
<keyword evidence="3 7" id="KW-1133">Transmembrane helix</keyword>
<evidence type="ECO:0000313" key="9">
    <source>
        <dbReference type="EMBL" id="KHN94962.1"/>
    </source>
</evidence>
<feature type="compositionally biased region" description="Low complexity" evidence="6">
    <location>
        <begin position="304"/>
        <end position="313"/>
    </location>
</feature>
<feature type="region of interest" description="Disordered" evidence="6">
    <location>
        <begin position="296"/>
        <end position="316"/>
    </location>
</feature>
<evidence type="ECO:0000256" key="3">
    <source>
        <dbReference type="ARBA" id="ARBA00022989"/>
    </source>
</evidence>
<organism evidence="9 10">
    <name type="scientific">Metarhizium album (strain ARSEF 1941)</name>
    <dbReference type="NCBI Taxonomy" id="1081103"/>
    <lineage>
        <taxon>Eukaryota</taxon>
        <taxon>Fungi</taxon>
        <taxon>Dikarya</taxon>
        <taxon>Ascomycota</taxon>
        <taxon>Pezizomycotina</taxon>
        <taxon>Sordariomycetes</taxon>
        <taxon>Hypocreomycetidae</taxon>
        <taxon>Hypocreales</taxon>
        <taxon>Clavicipitaceae</taxon>
        <taxon>Metarhizium</taxon>
    </lineage>
</organism>
<dbReference type="PANTHER" id="PTHR33048:SF146">
    <property type="entry name" value="INTEGRAL MEMBRANE PROTEIN"/>
    <property type="match status" value="1"/>
</dbReference>
<keyword evidence="4 7" id="KW-0472">Membrane</keyword>
<feature type="transmembrane region" description="Helical" evidence="7">
    <location>
        <begin position="100"/>
        <end position="121"/>
    </location>
</feature>
<feature type="transmembrane region" description="Helical" evidence="7">
    <location>
        <begin position="181"/>
        <end position="203"/>
    </location>
</feature>
<keyword evidence="2 7" id="KW-0812">Transmembrane</keyword>
<evidence type="ECO:0000256" key="7">
    <source>
        <dbReference type="SAM" id="Phobius"/>
    </source>
</evidence>
<feature type="transmembrane region" description="Helical" evidence="7">
    <location>
        <begin position="130"/>
        <end position="151"/>
    </location>
</feature>
<feature type="domain" description="Rhodopsin" evidence="8">
    <location>
        <begin position="35"/>
        <end position="278"/>
    </location>
</feature>
<evidence type="ECO:0000256" key="1">
    <source>
        <dbReference type="ARBA" id="ARBA00004141"/>
    </source>
</evidence>
<dbReference type="AlphaFoldDB" id="A0A0B2WN96"/>
<protein>
    <submittedName>
        <fullName evidence="9">Integral membrane protein</fullName>
    </submittedName>
</protein>
<proteinExistence type="inferred from homology"/>
<feature type="region of interest" description="Disordered" evidence="6">
    <location>
        <begin position="330"/>
        <end position="349"/>
    </location>
</feature>
<evidence type="ECO:0000256" key="4">
    <source>
        <dbReference type="ARBA" id="ARBA00023136"/>
    </source>
</evidence>
<dbReference type="Pfam" id="PF20684">
    <property type="entry name" value="Fung_rhodopsin"/>
    <property type="match status" value="1"/>
</dbReference>
<evidence type="ECO:0000259" key="8">
    <source>
        <dbReference type="Pfam" id="PF20684"/>
    </source>
</evidence>
<dbReference type="HOGENOM" id="CLU_028200_3_7_1"/>
<evidence type="ECO:0000256" key="6">
    <source>
        <dbReference type="SAM" id="MobiDB-lite"/>
    </source>
</evidence>
<dbReference type="STRING" id="1081103.A0A0B2WN96"/>
<feature type="transmembrane region" description="Helical" evidence="7">
    <location>
        <begin position="51"/>
        <end position="71"/>
    </location>
</feature>
<evidence type="ECO:0000256" key="2">
    <source>
        <dbReference type="ARBA" id="ARBA00022692"/>
    </source>
</evidence>
<comment type="similarity">
    <text evidence="5">Belongs to the SAT4 family.</text>
</comment>
<gene>
    <name evidence="9" type="ORF">MAM_07189</name>
</gene>
<dbReference type="InterPro" id="IPR049326">
    <property type="entry name" value="Rhodopsin_dom_fungi"/>
</dbReference>
<comment type="caution">
    <text evidence="9">The sequence shown here is derived from an EMBL/GenBank/DDBJ whole genome shotgun (WGS) entry which is preliminary data.</text>
</comment>
<dbReference type="EMBL" id="AZHE01000028">
    <property type="protein sequence ID" value="KHN94962.1"/>
    <property type="molecule type" value="Genomic_DNA"/>
</dbReference>
<comment type="subcellular location">
    <subcellularLocation>
        <location evidence="1">Membrane</location>
        <topology evidence="1">Multi-pass membrane protein</topology>
    </subcellularLocation>
</comment>
<evidence type="ECO:0000313" key="10">
    <source>
        <dbReference type="Proteomes" id="UP000030816"/>
    </source>
</evidence>